<evidence type="ECO:0000256" key="2">
    <source>
        <dbReference type="ARBA" id="ARBA00022723"/>
    </source>
</evidence>
<proteinExistence type="predicted"/>
<evidence type="ECO:0000256" key="7">
    <source>
        <dbReference type="SAM" id="MobiDB-lite"/>
    </source>
</evidence>
<evidence type="ECO:0000256" key="5">
    <source>
        <dbReference type="ARBA" id="ARBA00023014"/>
    </source>
</evidence>
<gene>
    <name evidence="9" type="ORF">AVDCRST_MAG66-1817</name>
</gene>
<evidence type="ECO:0000256" key="3">
    <source>
        <dbReference type="ARBA" id="ARBA00023002"/>
    </source>
</evidence>
<dbReference type="EMBL" id="CADCUS010000265">
    <property type="protein sequence ID" value="CAA9407073.1"/>
    <property type="molecule type" value="Genomic_DNA"/>
</dbReference>
<feature type="region of interest" description="Disordered" evidence="7">
    <location>
        <begin position="161"/>
        <end position="192"/>
    </location>
</feature>
<keyword evidence="1" id="KW-0001">2Fe-2S</keyword>
<dbReference type="GO" id="GO:0046872">
    <property type="term" value="F:metal ion binding"/>
    <property type="evidence" value="ECO:0007669"/>
    <property type="project" value="UniProtKB-KW"/>
</dbReference>
<dbReference type="Gene3D" id="1.10.150.120">
    <property type="entry name" value="[2Fe-2S]-binding domain"/>
    <property type="match status" value="1"/>
</dbReference>
<dbReference type="SUPFAM" id="SSF47741">
    <property type="entry name" value="CO dehydrogenase ISP C-domain like"/>
    <property type="match status" value="1"/>
</dbReference>
<dbReference type="GO" id="GO:0008805">
    <property type="term" value="F:carbon-monoxide oxygenase activity"/>
    <property type="evidence" value="ECO:0007669"/>
    <property type="project" value="UniProtKB-EC"/>
</dbReference>
<dbReference type="Pfam" id="PF00111">
    <property type="entry name" value="Fer2"/>
    <property type="match status" value="1"/>
</dbReference>
<dbReference type="Pfam" id="PF01799">
    <property type="entry name" value="Fer2_2"/>
    <property type="match status" value="1"/>
</dbReference>
<name>A0A6J4P5V6_9PSEU</name>
<dbReference type="InterPro" id="IPR051452">
    <property type="entry name" value="Diverse_Oxidoreductases"/>
</dbReference>
<dbReference type="GO" id="GO:0051537">
    <property type="term" value="F:2 iron, 2 sulfur cluster binding"/>
    <property type="evidence" value="ECO:0007669"/>
    <property type="project" value="UniProtKB-KW"/>
</dbReference>
<dbReference type="InterPro" id="IPR001041">
    <property type="entry name" value="2Fe-2S_ferredoxin-type"/>
</dbReference>
<dbReference type="PANTHER" id="PTHR44379">
    <property type="entry name" value="OXIDOREDUCTASE WITH IRON-SULFUR SUBUNIT"/>
    <property type="match status" value="1"/>
</dbReference>
<sequence>MSHHRVRISVNGSTTEDEVEARLLLVHYLRDVRGLTGTHVGCDTSNCGACTVMLDGRTVKACSVLTVAADGCEVLTVEGLTADGELSPVQEGFRQCHGLQCGYCTPGMVMAATGLLLDEPDPDETAIRHGIEGNLCRCTGYAMIVDSVRWAAEHGGAGEAAVRHARGETLPSPGGRPVDTGAHGEPQPVVTP</sequence>
<keyword evidence="4" id="KW-0408">Iron</keyword>
<dbReference type="PROSITE" id="PS51085">
    <property type="entry name" value="2FE2S_FER_2"/>
    <property type="match status" value="1"/>
</dbReference>
<comment type="pathway">
    <text evidence="6">Alkaloid degradation; nicotine degradation.</text>
</comment>
<dbReference type="FunFam" id="1.10.150.120:FF:000003">
    <property type="entry name" value="Carbon monoxide dehydrogenase, small subunit"/>
    <property type="match status" value="1"/>
</dbReference>
<dbReference type="InterPro" id="IPR002888">
    <property type="entry name" value="2Fe-2S-bd"/>
</dbReference>
<dbReference type="PANTHER" id="PTHR44379:SF5">
    <property type="entry name" value="OXIDOREDUCTASE WITH IRON-SULFUR SUBUNIT"/>
    <property type="match status" value="1"/>
</dbReference>
<dbReference type="InterPro" id="IPR012675">
    <property type="entry name" value="Beta-grasp_dom_sf"/>
</dbReference>
<reference evidence="9" key="1">
    <citation type="submission" date="2020-02" db="EMBL/GenBank/DDBJ databases">
        <authorList>
            <person name="Meier V. D."/>
        </authorList>
    </citation>
    <scope>NUCLEOTIDE SEQUENCE</scope>
    <source>
        <strain evidence="9">AVDCRST_MAG66</strain>
    </source>
</reference>
<evidence type="ECO:0000256" key="4">
    <source>
        <dbReference type="ARBA" id="ARBA00023004"/>
    </source>
</evidence>
<keyword evidence="3 9" id="KW-0560">Oxidoreductase</keyword>
<dbReference type="FunFam" id="3.10.20.30:FF:000020">
    <property type="entry name" value="Xanthine dehydrogenase iron-sulfur subunit"/>
    <property type="match status" value="1"/>
</dbReference>
<dbReference type="AlphaFoldDB" id="A0A6J4P5V6"/>
<evidence type="ECO:0000256" key="6">
    <source>
        <dbReference type="ARBA" id="ARBA00060707"/>
    </source>
</evidence>
<dbReference type="Gene3D" id="3.10.20.30">
    <property type="match status" value="1"/>
</dbReference>
<dbReference type="SUPFAM" id="SSF54292">
    <property type="entry name" value="2Fe-2S ferredoxin-like"/>
    <property type="match status" value="1"/>
</dbReference>
<keyword evidence="2" id="KW-0479">Metal-binding</keyword>
<dbReference type="InterPro" id="IPR036884">
    <property type="entry name" value="2Fe-2S-bd_dom_sf"/>
</dbReference>
<dbReference type="InterPro" id="IPR036010">
    <property type="entry name" value="2Fe-2S_ferredoxin-like_sf"/>
</dbReference>
<protein>
    <submittedName>
        <fullName evidence="9">Aerobic carbon monoxide dehydrogenase (Quinone), small chain</fullName>
        <ecNumber evidence="9">1.2.5.3</ecNumber>
    </submittedName>
</protein>
<feature type="domain" description="2Fe-2S ferredoxin-type" evidence="8">
    <location>
        <begin position="4"/>
        <end position="80"/>
    </location>
</feature>
<organism evidence="9">
    <name type="scientific">uncultured Pseudonocardia sp</name>
    <dbReference type="NCBI Taxonomy" id="211455"/>
    <lineage>
        <taxon>Bacteria</taxon>
        <taxon>Bacillati</taxon>
        <taxon>Actinomycetota</taxon>
        <taxon>Actinomycetes</taxon>
        <taxon>Pseudonocardiales</taxon>
        <taxon>Pseudonocardiaceae</taxon>
        <taxon>Pseudonocardia</taxon>
        <taxon>environmental samples</taxon>
    </lineage>
</organism>
<keyword evidence="5" id="KW-0411">Iron-sulfur</keyword>
<evidence type="ECO:0000259" key="8">
    <source>
        <dbReference type="PROSITE" id="PS51085"/>
    </source>
</evidence>
<dbReference type="CDD" id="cd00207">
    <property type="entry name" value="fer2"/>
    <property type="match status" value="1"/>
</dbReference>
<evidence type="ECO:0000313" key="9">
    <source>
        <dbReference type="EMBL" id="CAA9407073.1"/>
    </source>
</evidence>
<accession>A0A6J4P5V6</accession>
<evidence type="ECO:0000256" key="1">
    <source>
        <dbReference type="ARBA" id="ARBA00022714"/>
    </source>
</evidence>
<dbReference type="EC" id="1.2.5.3" evidence="9"/>